<dbReference type="InterPro" id="IPR039565">
    <property type="entry name" value="BamD-like"/>
</dbReference>
<evidence type="ECO:0000256" key="1">
    <source>
        <dbReference type="ARBA" id="ARBA00022729"/>
    </source>
</evidence>
<keyword evidence="6" id="KW-1185">Reference proteome</keyword>
<evidence type="ECO:0000313" key="5">
    <source>
        <dbReference type="EMBL" id="BBM84003.1"/>
    </source>
</evidence>
<accession>A0A5S9F3B7</accession>
<evidence type="ECO:0000259" key="4">
    <source>
        <dbReference type="Pfam" id="PF13525"/>
    </source>
</evidence>
<dbReference type="KEGG" id="uam:UABAM_02358"/>
<dbReference type="EMBL" id="AP019860">
    <property type="protein sequence ID" value="BBM84003.1"/>
    <property type="molecule type" value="Genomic_DNA"/>
</dbReference>
<organism evidence="5 6">
    <name type="scientific">Uabimicrobium amorphum</name>
    <dbReference type="NCBI Taxonomy" id="2596890"/>
    <lineage>
        <taxon>Bacteria</taxon>
        <taxon>Pseudomonadati</taxon>
        <taxon>Planctomycetota</taxon>
        <taxon>Candidatus Uabimicrobiia</taxon>
        <taxon>Candidatus Uabimicrobiales</taxon>
        <taxon>Candidatus Uabimicrobiaceae</taxon>
        <taxon>Candidatus Uabimicrobium</taxon>
    </lineage>
</organism>
<evidence type="ECO:0000256" key="3">
    <source>
        <dbReference type="ARBA" id="ARBA00023237"/>
    </source>
</evidence>
<dbReference type="NCBIfam" id="TIGR03302">
    <property type="entry name" value="OM_YfiO"/>
    <property type="match status" value="1"/>
</dbReference>
<keyword evidence="1" id="KW-0732">Signal</keyword>
<sequence length="302" mass="35212">MSKHRVLLILILIVHLPIHAKWIWTPQGWINTEYNNQDQAKKLVENGKKFLKKGDKAAAKESFETAWEYFPDSEEGQEALFLLAKLNEDSGNKYRAYQDLNQFLKSNPSSKKIQTIAEKQYEIGYSIIRGKTSTPPEKGVEILRGVINRIPHAEFADDAQMAIANFYYKNKRYQEAQVEYEELIKKHKQSEWLSRAKYLKITCLQKLYKGDEYDVTPLKNAKKEIDSYVDSYGDTNEFEAAEKAQNDITEGLARKEISIAEFYIRRDKLHSAKIYLQYVLRKYPRTRSAQKAKLLLKRIGKS</sequence>
<dbReference type="Proteomes" id="UP000326354">
    <property type="component" value="Chromosome"/>
</dbReference>
<reference evidence="5 6" key="1">
    <citation type="submission" date="2019-08" db="EMBL/GenBank/DDBJ databases">
        <title>Complete genome sequence of Candidatus Uab amorphum.</title>
        <authorList>
            <person name="Shiratori T."/>
            <person name="Suzuki S."/>
            <person name="Kakizawa Y."/>
            <person name="Ishida K."/>
        </authorList>
    </citation>
    <scope>NUCLEOTIDE SEQUENCE [LARGE SCALE GENOMIC DNA]</scope>
    <source>
        <strain evidence="5 6">SRT547</strain>
    </source>
</reference>
<dbReference type="Pfam" id="PF13525">
    <property type="entry name" value="YfiO"/>
    <property type="match status" value="2"/>
</dbReference>
<gene>
    <name evidence="5" type="ORF">UABAM_02358</name>
</gene>
<dbReference type="RefSeq" id="WP_151968184.1">
    <property type="nucleotide sequence ID" value="NZ_AP019860.1"/>
</dbReference>
<dbReference type="OrthoDB" id="274477at2"/>
<keyword evidence="2" id="KW-0472">Membrane</keyword>
<evidence type="ECO:0000313" key="6">
    <source>
        <dbReference type="Proteomes" id="UP000326354"/>
    </source>
</evidence>
<protein>
    <submittedName>
        <fullName evidence="5">Outer membrane protein assembly factor BamD</fullName>
    </submittedName>
</protein>
<keyword evidence="3" id="KW-0998">Cell outer membrane</keyword>
<dbReference type="AlphaFoldDB" id="A0A5S9F3B7"/>
<dbReference type="Gene3D" id="1.25.40.10">
    <property type="entry name" value="Tetratricopeptide repeat domain"/>
    <property type="match status" value="2"/>
</dbReference>
<feature type="domain" description="Outer membrane lipoprotein BamD-like" evidence="4">
    <location>
        <begin position="37"/>
        <end position="114"/>
    </location>
</feature>
<dbReference type="InterPro" id="IPR011990">
    <property type="entry name" value="TPR-like_helical_dom_sf"/>
</dbReference>
<evidence type="ECO:0000256" key="2">
    <source>
        <dbReference type="ARBA" id="ARBA00023136"/>
    </source>
</evidence>
<feature type="domain" description="Outer membrane lipoprotein BamD-like" evidence="4">
    <location>
        <begin position="140"/>
        <end position="292"/>
    </location>
</feature>
<name>A0A5S9F3B7_UABAM</name>
<dbReference type="InterPro" id="IPR017689">
    <property type="entry name" value="BamD"/>
</dbReference>
<dbReference type="SUPFAM" id="SSF48452">
    <property type="entry name" value="TPR-like"/>
    <property type="match status" value="1"/>
</dbReference>
<proteinExistence type="predicted"/>